<name>A0ABW2M6K5_9ACTN</name>
<gene>
    <name evidence="1" type="ORF">ACFQW9_07620</name>
</gene>
<dbReference type="EMBL" id="JBHTCK010000002">
    <property type="protein sequence ID" value="MFC7350497.1"/>
    <property type="molecule type" value="Genomic_DNA"/>
</dbReference>
<dbReference type="Proteomes" id="UP001596509">
    <property type="component" value="Unassembled WGS sequence"/>
</dbReference>
<dbReference type="RefSeq" id="WP_319287489.1">
    <property type="nucleotide sequence ID" value="NZ_JBHTCK010000002.1"/>
</dbReference>
<accession>A0ABW2M6K5</accession>
<organism evidence="1 2">
    <name type="scientific">Streptomyces caviscabies</name>
    <dbReference type="NCBI Taxonomy" id="90079"/>
    <lineage>
        <taxon>Bacteria</taxon>
        <taxon>Bacillati</taxon>
        <taxon>Actinomycetota</taxon>
        <taxon>Actinomycetes</taxon>
        <taxon>Kitasatosporales</taxon>
        <taxon>Streptomycetaceae</taxon>
        <taxon>Streptomyces</taxon>
    </lineage>
</organism>
<evidence type="ECO:0000313" key="1">
    <source>
        <dbReference type="EMBL" id="MFC7350497.1"/>
    </source>
</evidence>
<protein>
    <submittedName>
        <fullName evidence="1">Uncharacterized protein</fullName>
    </submittedName>
</protein>
<sequence>MPSADCRAGGRRASGFLAATSVAVIVLGAGELRRADDASAAP</sequence>
<proteinExistence type="predicted"/>
<evidence type="ECO:0000313" key="2">
    <source>
        <dbReference type="Proteomes" id="UP001596509"/>
    </source>
</evidence>
<reference evidence="2" key="1">
    <citation type="journal article" date="2019" name="Int. J. Syst. Evol. Microbiol.">
        <title>The Global Catalogue of Microorganisms (GCM) 10K type strain sequencing project: providing services to taxonomists for standard genome sequencing and annotation.</title>
        <authorList>
            <consortium name="The Broad Institute Genomics Platform"/>
            <consortium name="The Broad Institute Genome Sequencing Center for Infectious Disease"/>
            <person name="Wu L."/>
            <person name="Ma J."/>
        </authorList>
    </citation>
    <scope>NUCLEOTIDE SEQUENCE [LARGE SCALE GENOMIC DNA]</scope>
    <source>
        <strain evidence="2">ICMP 19430</strain>
    </source>
</reference>
<keyword evidence="2" id="KW-1185">Reference proteome</keyword>
<comment type="caution">
    <text evidence="1">The sequence shown here is derived from an EMBL/GenBank/DDBJ whole genome shotgun (WGS) entry which is preliminary data.</text>
</comment>